<accession>A0A9Q9U8U3</accession>
<reference evidence="1" key="1">
    <citation type="submission" date="2019-05" db="EMBL/GenBank/DDBJ databases">
        <authorList>
            <person name="Piombo E."/>
        </authorList>
    </citation>
    <scope>NUCLEOTIDE SEQUENCE</scope>
    <source>
        <strain evidence="1">C2S</strain>
    </source>
</reference>
<protein>
    <submittedName>
        <fullName evidence="1">Uncharacterized protein</fullName>
    </submittedName>
</protein>
<gene>
    <name evidence="1" type="ORF">C2S_5925</name>
</gene>
<dbReference type="Proteomes" id="UP000760494">
    <property type="component" value="Unassembled WGS sequence"/>
</dbReference>
<feature type="non-terminal residue" evidence="1">
    <location>
        <position position="1"/>
    </location>
</feature>
<comment type="caution">
    <text evidence="1">The sequence shown here is derived from an EMBL/GenBank/DDBJ whole genome shotgun (WGS) entry which is preliminary data.</text>
</comment>
<evidence type="ECO:0000313" key="2">
    <source>
        <dbReference type="Proteomes" id="UP000760494"/>
    </source>
</evidence>
<dbReference type="EMBL" id="CABFJX010000135">
    <property type="protein sequence ID" value="VTT65338.1"/>
    <property type="molecule type" value="Genomic_DNA"/>
</dbReference>
<proteinExistence type="predicted"/>
<sequence length="18" mass="2002">STVVRPHQRQLAAQGKIL</sequence>
<name>A0A9Q9U8U3_FUSFU</name>
<evidence type="ECO:0000313" key="1">
    <source>
        <dbReference type="EMBL" id="VTT65338.1"/>
    </source>
</evidence>
<dbReference type="AlphaFoldDB" id="A0A9Q9U8U3"/>
<organism evidence="1 2">
    <name type="scientific">Fusarium fujikuroi</name>
    <name type="common">Bakanae and foot rot disease fungus</name>
    <name type="synonym">Gibberella fujikuroi</name>
    <dbReference type="NCBI Taxonomy" id="5127"/>
    <lineage>
        <taxon>Eukaryota</taxon>
        <taxon>Fungi</taxon>
        <taxon>Dikarya</taxon>
        <taxon>Ascomycota</taxon>
        <taxon>Pezizomycotina</taxon>
        <taxon>Sordariomycetes</taxon>
        <taxon>Hypocreomycetidae</taxon>
        <taxon>Hypocreales</taxon>
        <taxon>Nectriaceae</taxon>
        <taxon>Fusarium</taxon>
        <taxon>Fusarium fujikuroi species complex</taxon>
    </lineage>
</organism>